<feature type="transmembrane region" description="Helical" evidence="5">
    <location>
        <begin position="98"/>
        <end position="123"/>
    </location>
</feature>
<evidence type="ECO:0000256" key="1">
    <source>
        <dbReference type="ARBA" id="ARBA00004141"/>
    </source>
</evidence>
<dbReference type="PANTHER" id="PTHR43496">
    <property type="entry name" value="PROTEIN LPLB"/>
    <property type="match status" value="1"/>
</dbReference>
<feature type="transmembrane region" description="Helical" evidence="5">
    <location>
        <begin position="435"/>
        <end position="458"/>
    </location>
</feature>
<reference evidence="8" key="1">
    <citation type="journal article" date="2018" name="MSphere">
        <title>Fusobacterium Genomics Using MinION and Illumina Sequencing Enables Genome Completion and Correction.</title>
        <authorList>
            <person name="Todd S.M."/>
            <person name="Settlage R.E."/>
            <person name="Lahmers K.K."/>
            <person name="Slade D.J."/>
        </authorList>
    </citation>
    <scope>NUCLEOTIDE SEQUENCE [LARGE SCALE GENOMIC DNA]</scope>
    <source>
        <strain evidence="8">ATCC 27725</strain>
    </source>
</reference>
<feature type="transmembrane region" description="Helical" evidence="5">
    <location>
        <begin position="12"/>
        <end position="34"/>
    </location>
</feature>
<dbReference type="GeneID" id="77466415"/>
<keyword evidence="2 5" id="KW-0812">Transmembrane</keyword>
<evidence type="ECO:0000313" key="7">
    <source>
        <dbReference type="EMBL" id="AVQ29736.1"/>
    </source>
</evidence>
<dbReference type="InterPro" id="IPR017664">
    <property type="entry name" value="AminoethylPonate_ABC_perm-1"/>
</dbReference>
<dbReference type="Gene3D" id="1.10.3720.10">
    <property type="entry name" value="MetI-like"/>
    <property type="match status" value="2"/>
</dbReference>
<protein>
    <submittedName>
        <fullName evidence="7">2-aminoethylphosphonate ABC transporter permease subunit</fullName>
    </submittedName>
</protein>
<organism evidence="7 8">
    <name type="scientific">Fusobacterium varium ATCC 27725</name>
    <dbReference type="NCBI Taxonomy" id="469618"/>
    <lineage>
        <taxon>Bacteria</taxon>
        <taxon>Fusobacteriati</taxon>
        <taxon>Fusobacteriota</taxon>
        <taxon>Fusobacteriia</taxon>
        <taxon>Fusobacteriales</taxon>
        <taxon>Fusobacteriaceae</taxon>
        <taxon>Fusobacterium</taxon>
    </lineage>
</organism>
<dbReference type="PROSITE" id="PS50928">
    <property type="entry name" value="ABC_TM1"/>
    <property type="match status" value="2"/>
</dbReference>
<keyword evidence="3 5" id="KW-1133">Transmembrane helix</keyword>
<evidence type="ECO:0000259" key="6">
    <source>
        <dbReference type="PROSITE" id="PS50928"/>
    </source>
</evidence>
<feature type="transmembrane region" description="Helical" evidence="5">
    <location>
        <begin position="203"/>
        <end position="222"/>
    </location>
</feature>
<keyword evidence="8" id="KW-1185">Reference proteome</keyword>
<dbReference type="Pfam" id="PF00528">
    <property type="entry name" value="BPD_transp_1"/>
    <property type="match status" value="2"/>
</dbReference>
<feature type="transmembrane region" description="Helical" evidence="5">
    <location>
        <begin position="67"/>
        <end position="86"/>
    </location>
</feature>
<evidence type="ECO:0000313" key="8">
    <source>
        <dbReference type="Proteomes" id="UP000241238"/>
    </source>
</evidence>
<dbReference type="EMBL" id="CP028103">
    <property type="protein sequence ID" value="AVQ29736.1"/>
    <property type="molecule type" value="Genomic_DNA"/>
</dbReference>
<feature type="domain" description="ABC transmembrane type-1" evidence="6">
    <location>
        <begin position="63"/>
        <end position="268"/>
    </location>
</feature>
<evidence type="ECO:0000256" key="5">
    <source>
        <dbReference type="RuleBase" id="RU363032"/>
    </source>
</evidence>
<feature type="transmembrane region" description="Helical" evidence="5">
    <location>
        <begin position="143"/>
        <end position="167"/>
    </location>
</feature>
<dbReference type="NCBIfam" id="TIGR03262">
    <property type="entry name" value="PhnU2"/>
    <property type="match status" value="1"/>
</dbReference>
<feature type="transmembrane region" description="Helical" evidence="5">
    <location>
        <begin position="297"/>
        <end position="321"/>
    </location>
</feature>
<dbReference type="InterPro" id="IPR000515">
    <property type="entry name" value="MetI-like"/>
</dbReference>
<evidence type="ECO:0000256" key="2">
    <source>
        <dbReference type="ARBA" id="ARBA00022692"/>
    </source>
</evidence>
<dbReference type="CDD" id="cd06261">
    <property type="entry name" value="TM_PBP2"/>
    <property type="match status" value="2"/>
</dbReference>
<gene>
    <name evidence="7" type="ORF">C4N18_00295</name>
</gene>
<comment type="similarity">
    <text evidence="5">Belongs to the binding-protein-dependent transport system permease family.</text>
</comment>
<dbReference type="InterPro" id="IPR035906">
    <property type="entry name" value="MetI-like_sf"/>
</dbReference>
<keyword evidence="5" id="KW-0813">Transport</keyword>
<accession>A0ABM6U0D6</accession>
<dbReference type="PANTHER" id="PTHR43496:SF1">
    <property type="entry name" value="POLYGALACTURONAN_RHAMNOGALACTURONAN TRANSPORT SYSTEM PERMEASE PROTEIN YTEP"/>
    <property type="match status" value="1"/>
</dbReference>
<comment type="subcellular location">
    <subcellularLocation>
        <location evidence="5">Cell membrane</location>
        <topology evidence="5">Multi-pass membrane protein</topology>
    </subcellularLocation>
    <subcellularLocation>
        <location evidence="1">Membrane</location>
        <topology evidence="1">Multi-pass membrane protein</topology>
    </subcellularLocation>
</comment>
<evidence type="ECO:0000256" key="4">
    <source>
        <dbReference type="ARBA" id="ARBA00023136"/>
    </source>
</evidence>
<feature type="transmembrane region" description="Helical" evidence="5">
    <location>
        <begin position="353"/>
        <end position="374"/>
    </location>
</feature>
<sequence>MEKTKDEIIREIFTWFILIFLIIIIVFPLGLLLIKSFENNSGEFIGLGNFKEYFSNKNLLISLKNTFTISAASSIISLLLAFIYAYGIQRTTIKYKNIFKYIALMPLFAPTMMHGISLVYLFGRKGAVTTGFFDKFPQLAFDINLYGATGIIIAEVLYIFPQIFLVLNIALSSTDYRLYEAADMLGTSNFRKFFTITLPNMKYGMISSFIIAFILSFTDFGAPKVVGGNYSVLATDVYIKVVGQNNMAMGAVVSIILLIPSVIAFFIDQKIQKKQGVVLNAKSIVYRAKKNKIRDTFFYIYTILICFFILSIFITIFVSAFSKLWPYNLSFSLNNFKFYDYNGGIEIFFKNSFILAILSGIFGTFMTFMSAYLIEKKENKTLKDKIIYFLSLVPLALPGMVIGISFIFFFNKSYFTIPFLNINIMNPFNSIYKTIWIMVLANVIHFYSISFLTANTALKKLDKEFERVSLSMGIPWYKTFFNVTFPMCLESILEIFFYYFVNSMVTISALVFLYTSNLSLLSIAVINLDDTGEIAKASAMSIIILLTNVIIKIIYQIILNFLQKRKNKIKKENV</sequence>
<keyword evidence="4 5" id="KW-0472">Membrane</keyword>
<feature type="transmembrane region" description="Helical" evidence="5">
    <location>
        <begin position="386"/>
        <end position="410"/>
    </location>
</feature>
<evidence type="ECO:0000256" key="3">
    <source>
        <dbReference type="ARBA" id="ARBA00022989"/>
    </source>
</evidence>
<name>A0ABM6U0D6_FUSVA</name>
<dbReference type="RefSeq" id="WP_005951147.1">
    <property type="nucleotide sequence ID" value="NZ_CP028103.1"/>
</dbReference>
<feature type="transmembrane region" description="Helical" evidence="5">
    <location>
        <begin position="247"/>
        <end position="267"/>
    </location>
</feature>
<proteinExistence type="inferred from homology"/>
<dbReference type="SUPFAM" id="SSF161098">
    <property type="entry name" value="MetI-like"/>
    <property type="match status" value="2"/>
</dbReference>
<dbReference type="Proteomes" id="UP000241238">
    <property type="component" value="Chromosome"/>
</dbReference>
<feature type="domain" description="ABC transmembrane type-1" evidence="6">
    <location>
        <begin position="349"/>
        <end position="555"/>
    </location>
</feature>
<feature type="transmembrane region" description="Helical" evidence="5">
    <location>
        <begin position="540"/>
        <end position="558"/>
    </location>
</feature>